<dbReference type="SMART" id="SM00421">
    <property type="entry name" value="HTH_LUXR"/>
    <property type="match status" value="1"/>
</dbReference>
<dbReference type="STRING" id="1172194.WQQ_12420"/>
<dbReference type="GO" id="GO:0006355">
    <property type="term" value="P:regulation of DNA-templated transcription"/>
    <property type="evidence" value="ECO:0007669"/>
    <property type="project" value="InterPro"/>
</dbReference>
<evidence type="ECO:0000313" key="5">
    <source>
        <dbReference type="EMBL" id="EIT71105.1"/>
    </source>
</evidence>
<dbReference type="PANTHER" id="PTHR44688">
    <property type="entry name" value="DNA-BINDING TRANSCRIPTIONAL ACTIVATOR DEVR_DOSR"/>
    <property type="match status" value="1"/>
</dbReference>
<dbReference type="PROSITE" id="PS50043">
    <property type="entry name" value="HTH_LUXR_2"/>
    <property type="match status" value="1"/>
</dbReference>
<dbReference type="InterPro" id="IPR036388">
    <property type="entry name" value="WH-like_DNA-bd_sf"/>
</dbReference>
<keyword evidence="6" id="KW-1185">Reference proteome</keyword>
<feature type="domain" description="HTH luxR-type" evidence="4">
    <location>
        <begin position="258"/>
        <end position="323"/>
    </location>
</feature>
<evidence type="ECO:0000256" key="2">
    <source>
        <dbReference type="ARBA" id="ARBA00023125"/>
    </source>
</evidence>
<keyword evidence="3" id="KW-0804">Transcription</keyword>
<dbReference type="AlphaFoldDB" id="I8TBC7"/>
<keyword evidence="2" id="KW-0238">DNA-binding</keyword>
<name>I8TBC7_9GAMM</name>
<keyword evidence="1" id="KW-0805">Transcription regulation</keyword>
<evidence type="ECO:0000256" key="1">
    <source>
        <dbReference type="ARBA" id="ARBA00023015"/>
    </source>
</evidence>
<evidence type="ECO:0000259" key="4">
    <source>
        <dbReference type="PROSITE" id="PS50043"/>
    </source>
</evidence>
<dbReference type="EMBL" id="AKGD01000001">
    <property type="protein sequence ID" value="EIT71105.1"/>
    <property type="molecule type" value="Genomic_DNA"/>
</dbReference>
<reference evidence="5 6" key="1">
    <citation type="journal article" date="2012" name="J. Bacteriol.">
        <title>Genome Sequence of n-Alkane-Degrading Hydrocarboniphaga effusa Strain AP103T (ATCC BAA-332T).</title>
        <authorList>
            <person name="Chang H.K."/>
            <person name="Zylstra G.J."/>
            <person name="Chae J.C."/>
        </authorList>
    </citation>
    <scope>NUCLEOTIDE SEQUENCE [LARGE SCALE GENOMIC DNA]</scope>
    <source>
        <strain evidence="5 6">AP103</strain>
    </source>
</reference>
<organism evidence="5 6">
    <name type="scientific">Hydrocarboniphaga effusa AP103</name>
    <dbReference type="NCBI Taxonomy" id="1172194"/>
    <lineage>
        <taxon>Bacteria</taxon>
        <taxon>Pseudomonadati</taxon>
        <taxon>Pseudomonadota</taxon>
        <taxon>Gammaproteobacteria</taxon>
        <taxon>Nevskiales</taxon>
        <taxon>Nevskiaceae</taxon>
        <taxon>Hydrocarboniphaga</taxon>
    </lineage>
</organism>
<dbReference type="InterPro" id="IPR016032">
    <property type="entry name" value="Sig_transdc_resp-reg_C-effctor"/>
</dbReference>
<evidence type="ECO:0000256" key="3">
    <source>
        <dbReference type="ARBA" id="ARBA00023163"/>
    </source>
</evidence>
<dbReference type="SUPFAM" id="SSF46894">
    <property type="entry name" value="C-terminal effector domain of the bipartite response regulators"/>
    <property type="match status" value="1"/>
</dbReference>
<gene>
    <name evidence="5" type="ORF">WQQ_12420</name>
</gene>
<sequence length="324" mass="36367">MQNEPNERVDTVDRYIARLYRSVLAVSPSDYRSWALSRLAQVVPHDAAIWASGSIESFRFHTVTMVGLPKDFPSRLEATHHVNPLFQRILADLDQPTDMESVLDDEAFHRSELYHQAFKPVGIERILSTAHMDERSGLYSLVTLYRKNPQARFSAAEKDAQRRINFHLFNAHSHAFFVNQLQGSDRPPGSGAAVVDATGVFHEVQPRLLDSLDQHFPRRAKPQQLPFPLPKPGTTVMVDGLAVKCQPLGDLFLLHIWEAGPLDRLTAREREIVYAVAQGLSFKQAARKIGVAPSTVANHLYRVYRKLGVSSRTELAGLVYPAGD</sequence>
<dbReference type="GO" id="GO:0003677">
    <property type="term" value="F:DNA binding"/>
    <property type="evidence" value="ECO:0007669"/>
    <property type="project" value="UniProtKB-KW"/>
</dbReference>
<evidence type="ECO:0000313" key="6">
    <source>
        <dbReference type="Proteomes" id="UP000003704"/>
    </source>
</evidence>
<comment type="caution">
    <text evidence="5">The sequence shown here is derived from an EMBL/GenBank/DDBJ whole genome shotgun (WGS) entry which is preliminary data.</text>
</comment>
<dbReference type="PANTHER" id="PTHR44688:SF16">
    <property type="entry name" value="DNA-BINDING TRANSCRIPTIONAL ACTIVATOR DEVR_DOSR"/>
    <property type="match status" value="1"/>
</dbReference>
<dbReference type="Pfam" id="PF00196">
    <property type="entry name" value="GerE"/>
    <property type="match status" value="1"/>
</dbReference>
<protein>
    <recommendedName>
        <fullName evidence="4">HTH luxR-type domain-containing protein</fullName>
    </recommendedName>
</protein>
<dbReference type="Gene3D" id="1.10.10.10">
    <property type="entry name" value="Winged helix-like DNA-binding domain superfamily/Winged helix DNA-binding domain"/>
    <property type="match status" value="1"/>
</dbReference>
<dbReference type="InterPro" id="IPR000792">
    <property type="entry name" value="Tscrpt_reg_LuxR_C"/>
</dbReference>
<proteinExistence type="predicted"/>
<dbReference type="PRINTS" id="PR00038">
    <property type="entry name" value="HTHLUXR"/>
</dbReference>
<accession>I8TBC7</accession>
<dbReference type="CDD" id="cd06170">
    <property type="entry name" value="LuxR_C_like"/>
    <property type="match status" value="1"/>
</dbReference>
<dbReference type="Proteomes" id="UP000003704">
    <property type="component" value="Unassembled WGS sequence"/>
</dbReference>